<dbReference type="SUPFAM" id="SSF52317">
    <property type="entry name" value="Class I glutamine amidotransferase-like"/>
    <property type="match status" value="1"/>
</dbReference>
<dbReference type="PANTHER" id="PTHR43130:SF3">
    <property type="entry name" value="HTH-TYPE TRANSCRIPTIONAL REGULATOR RV1931C"/>
    <property type="match status" value="1"/>
</dbReference>
<organism evidence="2 3">
    <name type="scientific">Haloarcula argentinensis</name>
    <dbReference type="NCBI Taxonomy" id="43776"/>
    <lineage>
        <taxon>Archaea</taxon>
        <taxon>Methanobacteriati</taxon>
        <taxon>Methanobacteriota</taxon>
        <taxon>Stenosarchaea group</taxon>
        <taxon>Halobacteria</taxon>
        <taxon>Halobacteriales</taxon>
        <taxon>Haloarculaceae</taxon>
        <taxon>Haloarcula</taxon>
    </lineage>
</organism>
<dbReference type="AlphaFoldDB" id="A0A847U4I4"/>
<gene>
    <name evidence="2" type="ORF">GOC77_07885</name>
</gene>
<dbReference type="InterPro" id="IPR052158">
    <property type="entry name" value="INH-QAR"/>
</dbReference>
<dbReference type="PANTHER" id="PTHR43130">
    <property type="entry name" value="ARAC-FAMILY TRANSCRIPTIONAL REGULATOR"/>
    <property type="match status" value="1"/>
</dbReference>
<dbReference type="EMBL" id="WOWA01000004">
    <property type="protein sequence ID" value="NLV13192.1"/>
    <property type="molecule type" value="Genomic_DNA"/>
</dbReference>
<accession>A0A847U4I4</accession>
<feature type="domain" description="DJ-1/PfpI" evidence="1">
    <location>
        <begin position="45"/>
        <end position="216"/>
    </location>
</feature>
<dbReference type="Pfam" id="PF01965">
    <property type="entry name" value="DJ-1_PfpI"/>
    <property type="match status" value="1"/>
</dbReference>
<comment type="caution">
    <text evidence="2">The sequence shown here is derived from an EMBL/GenBank/DDBJ whole genome shotgun (WGS) entry which is preliminary data.</text>
</comment>
<evidence type="ECO:0000313" key="2">
    <source>
        <dbReference type="EMBL" id="NLV13192.1"/>
    </source>
</evidence>
<sequence length="245" mass="25374">MKRVGHTCSLGVAPKERSGYLSDGIESRTITGLFAAVSRVVGMDTVAIACFDGFDELDAIGPYEVFENAARSGASWDVTLRSVREGDIVTASHGLRAEPDGPLADATPDLLVVAGGGWNDRSEAGVWTEAERGELPEAVAAAHDRGATVAGVCTGGMVLSRAGLLDGRPAVTHGGAIEDLRATDATVVDARVVDDGDVLTCGGVTSGLDLSVHLVEREWGADVADAVCEEMEYEPRGDIFSGDSA</sequence>
<dbReference type="Gene3D" id="3.40.50.880">
    <property type="match status" value="1"/>
</dbReference>
<proteinExistence type="predicted"/>
<protein>
    <submittedName>
        <fullName evidence="2">DJ-1/PfpI family protein</fullName>
    </submittedName>
</protein>
<evidence type="ECO:0000313" key="3">
    <source>
        <dbReference type="Proteomes" id="UP000641625"/>
    </source>
</evidence>
<dbReference type="InterPro" id="IPR002818">
    <property type="entry name" value="DJ-1/PfpI"/>
</dbReference>
<name>A0A847U4I4_HALAR</name>
<reference evidence="2" key="1">
    <citation type="submission" date="2019-12" db="EMBL/GenBank/DDBJ databases">
        <title>Whole genome sequencing of Haloarcula argentinensis strain pws5.</title>
        <authorList>
            <person name="Verma D.K."/>
            <person name="Gopal K."/>
            <person name="Prasad E.S."/>
        </authorList>
    </citation>
    <scope>NUCLEOTIDE SEQUENCE</scope>
    <source>
        <strain evidence="2">Pws5</strain>
    </source>
</reference>
<dbReference type="CDD" id="cd03139">
    <property type="entry name" value="GATase1_PfpI_2"/>
    <property type="match status" value="1"/>
</dbReference>
<dbReference type="InterPro" id="IPR029062">
    <property type="entry name" value="Class_I_gatase-like"/>
</dbReference>
<evidence type="ECO:0000259" key="1">
    <source>
        <dbReference type="Pfam" id="PF01965"/>
    </source>
</evidence>
<dbReference type="Proteomes" id="UP000641625">
    <property type="component" value="Unassembled WGS sequence"/>
</dbReference>